<protein>
    <recommendedName>
        <fullName evidence="3">EcsC family protein</fullName>
    </recommendedName>
</protein>
<dbReference type="Proteomes" id="UP000321571">
    <property type="component" value="Unassembled WGS sequence"/>
</dbReference>
<dbReference type="RefSeq" id="WP_147687393.1">
    <property type="nucleotide sequence ID" value="NZ_VDUX01000007.1"/>
</dbReference>
<proteinExistence type="predicted"/>
<keyword evidence="2" id="KW-1185">Reference proteome</keyword>
<gene>
    <name evidence="1" type="ORF">FHP06_13865</name>
</gene>
<name>A0A5C8NFT6_9ACTN</name>
<dbReference type="EMBL" id="VDUX01000007">
    <property type="protein sequence ID" value="TXL57460.1"/>
    <property type="molecule type" value="Genomic_DNA"/>
</dbReference>
<organism evidence="1 2">
    <name type="scientific">Aeromicrobium terrae</name>
    <dbReference type="NCBI Taxonomy" id="2498846"/>
    <lineage>
        <taxon>Bacteria</taxon>
        <taxon>Bacillati</taxon>
        <taxon>Actinomycetota</taxon>
        <taxon>Actinomycetes</taxon>
        <taxon>Propionibacteriales</taxon>
        <taxon>Nocardioidaceae</taxon>
        <taxon>Aeromicrobium</taxon>
    </lineage>
</organism>
<comment type="caution">
    <text evidence="1">The sequence shown here is derived from an EMBL/GenBank/DDBJ whole genome shotgun (WGS) entry which is preliminary data.</text>
</comment>
<dbReference type="AlphaFoldDB" id="A0A5C8NFT6"/>
<evidence type="ECO:0000313" key="1">
    <source>
        <dbReference type="EMBL" id="TXL57460.1"/>
    </source>
</evidence>
<dbReference type="InterPro" id="IPR024787">
    <property type="entry name" value="EcsC"/>
</dbReference>
<reference evidence="1 2" key="1">
    <citation type="submission" date="2019-06" db="EMBL/GenBank/DDBJ databases">
        <title>Aeromicrobium sp. nov., isolated from a maize field.</title>
        <authorList>
            <person name="Lin S.-Y."/>
            <person name="Tsai C.-F."/>
            <person name="Young C.-C."/>
        </authorList>
    </citation>
    <scope>NUCLEOTIDE SEQUENCE [LARGE SCALE GENOMIC DNA]</scope>
    <source>
        <strain evidence="1 2">CC-CFT486</strain>
    </source>
</reference>
<dbReference type="Pfam" id="PF12787">
    <property type="entry name" value="EcsC"/>
    <property type="match status" value="1"/>
</dbReference>
<evidence type="ECO:0008006" key="3">
    <source>
        <dbReference type="Google" id="ProtNLM"/>
    </source>
</evidence>
<evidence type="ECO:0000313" key="2">
    <source>
        <dbReference type="Proteomes" id="UP000321571"/>
    </source>
</evidence>
<dbReference type="OrthoDB" id="1425703at2"/>
<accession>A0A5C8NFT6</accession>
<sequence>MGVRRTVATKAGTRIAPSVASGYVRTVLDRAIDGIGPLRSAAATADTKLVDANGDVEAAVTSLVRLHVGLAGVQGFVTNLGGIATLAWSVPANVVGVTLVQCHLVAGIAYLRGYDLEDPRVRNAILACMLGEDSVKDLLKSNALPVPPMALATSPVHDPEIDERISREVTTELVARTAGRRAVTLVGRRVPLLGGAVGGGSDAFATWQIGRYAQDELKNRRHGP</sequence>